<evidence type="ECO:0000256" key="1">
    <source>
        <dbReference type="ARBA" id="ARBA00004514"/>
    </source>
</evidence>
<dbReference type="Ensembl" id="ENSLACT00000015376.1">
    <property type="protein sequence ID" value="ENSLACP00000015270.1"/>
    <property type="gene ID" value="ENSLACG00000013441.1"/>
</dbReference>
<dbReference type="GO" id="GO:0006048">
    <property type="term" value="P:UDP-N-acetylglucosamine biosynthetic process"/>
    <property type="evidence" value="ECO:0007669"/>
    <property type="project" value="TreeGrafter"/>
</dbReference>
<evidence type="ECO:0000256" key="14">
    <source>
        <dbReference type="ARBA" id="ARBA00052217"/>
    </source>
</evidence>
<keyword evidence="9" id="KW-0808">Transferase</keyword>
<dbReference type="FunCoup" id="H3B049">
    <property type="interactions" value="2236"/>
</dbReference>
<dbReference type="EMBL" id="AFYH01059258">
    <property type="status" value="NOT_ANNOTATED_CDS"/>
    <property type="molecule type" value="Genomic_DNA"/>
</dbReference>
<dbReference type="SUPFAM" id="SSF53448">
    <property type="entry name" value="Nucleotide-diphospho-sugar transferases"/>
    <property type="match status" value="1"/>
</dbReference>
<dbReference type="EMBL" id="AFYH01059261">
    <property type="status" value="NOT_ANNOTATED_CDS"/>
    <property type="molecule type" value="Genomic_DNA"/>
</dbReference>
<evidence type="ECO:0000256" key="16">
    <source>
        <dbReference type="ARBA" id="ARBA00056409"/>
    </source>
</evidence>
<keyword evidence="22" id="KW-0812">Transmembrane</keyword>
<evidence type="ECO:0000256" key="4">
    <source>
        <dbReference type="ARBA" id="ARBA00011407"/>
    </source>
</evidence>
<dbReference type="EC" id="2.7.7.83" evidence="17"/>
<accession>H3B049</accession>
<comment type="subunit">
    <text evidence="4">Monomer and homodimer.</text>
</comment>
<evidence type="ECO:0000256" key="2">
    <source>
        <dbReference type="ARBA" id="ARBA00005208"/>
    </source>
</evidence>
<organism evidence="23 24">
    <name type="scientific">Latimeria chalumnae</name>
    <name type="common">Coelacanth</name>
    <dbReference type="NCBI Taxonomy" id="7897"/>
    <lineage>
        <taxon>Eukaryota</taxon>
        <taxon>Metazoa</taxon>
        <taxon>Chordata</taxon>
        <taxon>Craniata</taxon>
        <taxon>Vertebrata</taxon>
        <taxon>Euteleostomi</taxon>
        <taxon>Coelacanthiformes</taxon>
        <taxon>Coelacanthidae</taxon>
        <taxon>Latimeria</taxon>
    </lineage>
</organism>
<evidence type="ECO:0000313" key="23">
    <source>
        <dbReference type="Ensembl" id="ENSLACP00000015270.1"/>
    </source>
</evidence>
<evidence type="ECO:0000256" key="19">
    <source>
        <dbReference type="ARBA" id="ARBA00077275"/>
    </source>
</evidence>
<dbReference type="STRING" id="7897.ENSLACP00000015270"/>
<gene>
    <name evidence="23" type="primary">UAP1</name>
</gene>
<evidence type="ECO:0000256" key="20">
    <source>
        <dbReference type="ARBA" id="ARBA00079988"/>
    </source>
</evidence>
<comment type="catalytic activity">
    <reaction evidence="12">
        <text>N-acetyl-alpha-D-galactosamine 1-phosphate + UTP + H(+) = UDP-N-acetyl-alpha-D-galactosamine + diphosphate</text>
        <dbReference type="Rhea" id="RHEA:34363"/>
        <dbReference type="ChEBI" id="CHEBI:15378"/>
        <dbReference type="ChEBI" id="CHEBI:33019"/>
        <dbReference type="ChEBI" id="CHEBI:46398"/>
        <dbReference type="ChEBI" id="CHEBI:61970"/>
        <dbReference type="ChEBI" id="CHEBI:67138"/>
        <dbReference type="EC" id="2.7.7.83"/>
    </reaction>
    <physiologicalReaction direction="left-to-right" evidence="12">
        <dbReference type="Rhea" id="RHEA:34364"/>
    </physiologicalReaction>
</comment>
<dbReference type="EMBL" id="AFYH01059256">
    <property type="status" value="NOT_ANNOTATED_CDS"/>
    <property type="molecule type" value="Genomic_DNA"/>
</dbReference>
<dbReference type="OMA" id="EREXYIM"/>
<keyword evidence="8" id="KW-0399">Innate immunity</keyword>
<comment type="function">
    <text evidence="15">Isoform AGX1 has 2 to 3 times higher activity towards galactosamine 1-phosphate (GalNAc-1-P).</text>
</comment>
<dbReference type="HOGENOM" id="CLU_025603_1_0_1"/>
<dbReference type="FunFam" id="2.10.10.100:FF:000001">
    <property type="entry name" value="UDP-N-acetylhexosamine pyrophosphorylase isoform X1"/>
    <property type="match status" value="1"/>
</dbReference>
<evidence type="ECO:0000256" key="13">
    <source>
        <dbReference type="ARBA" id="ARBA00050749"/>
    </source>
</evidence>
<keyword evidence="24" id="KW-1185">Reference proteome</keyword>
<dbReference type="InterPro" id="IPR029044">
    <property type="entry name" value="Nucleotide-diphossugar_trans"/>
</dbReference>
<keyword evidence="11" id="KW-0391">Immunity</keyword>
<feature type="transmembrane region" description="Helical" evidence="22">
    <location>
        <begin position="372"/>
        <end position="390"/>
    </location>
</feature>
<dbReference type="EMBL" id="AFYH01059254">
    <property type="status" value="NOT_ANNOTATED_CDS"/>
    <property type="molecule type" value="Genomic_DNA"/>
</dbReference>
<evidence type="ECO:0000256" key="18">
    <source>
        <dbReference type="ARBA" id="ARBA00072936"/>
    </source>
</evidence>
<dbReference type="GO" id="GO:0052630">
    <property type="term" value="F:UDP-N-acetylgalactosamine diphosphorylase activity"/>
    <property type="evidence" value="ECO:0007669"/>
    <property type="project" value="UniProtKB-EC"/>
</dbReference>
<dbReference type="Pfam" id="PF01704">
    <property type="entry name" value="UDPGP"/>
    <property type="match status" value="1"/>
</dbReference>
<dbReference type="EMBL" id="AFYH01059253">
    <property type="status" value="NOT_ANNOTATED_CDS"/>
    <property type="molecule type" value="Genomic_DNA"/>
</dbReference>
<comment type="pathway">
    <text evidence="2">Nucleotide-sugar biosynthesis; UDP-N-acetyl-alpha-D-glucosamine biosynthesis; UDP-N-acetyl-alpha-D-glucosamine from N-acetyl-alpha-D-glucosamine 1-phosphate: step 1/1.</text>
</comment>
<evidence type="ECO:0000256" key="9">
    <source>
        <dbReference type="ARBA" id="ARBA00022679"/>
    </source>
</evidence>
<dbReference type="Gene3D" id="3.90.550.10">
    <property type="entry name" value="Spore Coat Polysaccharide Biosynthesis Protein SpsA, Chain A"/>
    <property type="match status" value="1"/>
</dbReference>
<dbReference type="EMBL" id="AFYH01059259">
    <property type="status" value="NOT_ANNOTATED_CDS"/>
    <property type="molecule type" value="Genomic_DNA"/>
</dbReference>
<dbReference type="PANTHER" id="PTHR11952:SF4">
    <property type="entry name" value="UDP-N-ACETYLHEXOSAMINE PYROPHOSPHORYLASE"/>
    <property type="match status" value="1"/>
</dbReference>
<keyword evidence="22" id="KW-1133">Transmembrane helix</keyword>
<dbReference type="EC" id="2.7.7.23" evidence="6"/>
<dbReference type="FunFam" id="3.90.550.10:FF:000043">
    <property type="entry name" value="UDP-N-acetylhexosamine pyrophosphorylase isoform X2"/>
    <property type="match status" value="1"/>
</dbReference>
<keyword evidence="10" id="KW-0548">Nucleotidyltransferase</keyword>
<evidence type="ECO:0000256" key="12">
    <source>
        <dbReference type="ARBA" id="ARBA00050179"/>
    </source>
</evidence>
<dbReference type="GO" id="GO:0003977">
    <property type="term" value="F:UDP-N-acetylglucosamine diphosphorylase activity"/>
    <property type="evidence" value="ECO:0007669"/>
    <property type="project" value="UniProtKB-EC"/>
</dbReference>
<evidence type="ECO:0000256" key="22">
    <source>
        <dbReference type="SAM" id="Phobius"/>
    </source>
</evidence>
<evidence type="ECO:0000313" key="24">
    <source>
        <dbReference type="Proteomes" id="UP000008672"/>
    </source>
</evidence>
<dbReference type="PANTHER" id="PTHR11952">
    <property type="entry name" value="UDP- GLUCOSE PYROPHOSPHORYLASE"/>
    <property type="match status" value="1"/>
</dbReference>
<evidence type="ECO:0000256" key="3">
    <source>
        <dbReference type="ARBA" id="ARBA00010401"/>
    </source>
</evidence>
<dbReference type="InParanoid" id="H3B049"/>
<dbReference type="CDD" id="cd04193">
    <property type="entry name" value="UDPGlcNAc_PPase"/>
    <property type="match status" value="1"/>
</dbReference>
<comment type="catalytic activity">
    <reaction evidence="14">
        <text>N-acetyl-alpha-D-glucosamine 1-phosphate + UTP + H(+) = UDP-N-acetyl-alpha-D-glucosamine + diphosphate</text>
        <dbReference type="Rhea" id="RHEA:13509"/>
        <dbReference type="ChEBI" id="CHEBI:15378"/>
        <dbReference type="ChEBI" id="CHEBI:33019"/>
        <dbReference type="ChEBI" id="CHEBI:46398"/>
        <dbReference type="ChEBI" id="CHEBI:57705"/>
        <dbReference type="ChEBI" id="CHEBI:57776"/>
        <dbReference type="EC" id="2.7.7.23"/>
    </reaction>
    <physiologicalReaction direction="left-to-right" evidence="14">
        <dbReference type="Rhea" id="RHEA:13510"/>
    </physiologicalReaction>
</comment>
<proteinExistence type="inferred from homology"/>
<dbReference type="Proteomes" id="UP000008672">
    <property type="component" value="Unassembled WGS sequence"/>
</dbReference>
<protein>
    <recommendedName>
        <fullName evidence="18">UDP-N-acetylhexosamine pyrophosphorylase</fullName>
        <ecNumber evidence="6">2.7.7.23</ecNumber>
        <ecNumber evidence="17">2.7.7.83</ecNumber>
    </recommendedName>
    <alternativeName>
        <fullName evidence="20">Protein-pyrophosphorylation enzyme</fullName>
    </alternativeName>
    <alternativeName>
        <fullName evidence="19">UDP-N-acetylgalactosamine pyrophosphorylase</fullName>
    </alternativeName>
    <alternativeName>
        <fullName evidence="21">UDP-N-acetylglucosamine pyrophosphorylase</fullName>
    </alternativeName>
</protein>
<evidence type="ECO:0000256" key="10">
    <source>
        <dbReference type="ARBA" id="ARBA00022695"/>
    </source>
</evidence>
<dbReference type="eggNOG" id="KOG2388">
    <property type="taxonomic scope" value="Eukaryota"/>
</dbReference>
<dbReference type="GO" id="GO:0005829">
    <property type="term" value="C:cytosol"/>
    <property type="evidence" value="ECO:0007669"/>
    <property type="project" value="UniProtKB-SubCell"/>
</dbReference>
<comment type="catalytic activity">
    <reaction evidence="13">
        <text>5-diphospho-1D-myo-inositol 1,2,3,4,6-pentakisphosphate + O-phospho-L-seryl-[protein] = O-diphospho-L-seryl-[protein] + 1D-myo-inositol hexakisphosphate</text>
        <dbReference type="Rhea" id="RHEA:64104"/>
        <dbReference type="Rhea" id="RHEA-COMP:11604"/>
        <dbReference type="Rhea" id="RHEA-COMP:16509"/>
        <dbReference type="ChEBI" id="CHEBI:58130"/>
        <dbReference type="ChEBI" id="CHEBI:58628"/>
        <dbReference type="ChEBI" id="CHEBI:83421"/>
        <dbReference type="ChEBI" id="CHEBI:149682"/>
    </reaction>
    <physiologicalReaction direction="left-to-right" evidence="13">
        <dbReference type="Rhea" id="RHEA:64105"/>
    </physiologicalReaction>
</comment>
<keyword evidence="7" id="KW-0963">Cytoplasm</keyword>
<dbReference type="EMBL" id="AFYH01059260">
    <property type="status" value="NOT_ANNOTATED_CDS"/>
    <property type="molecule type" value="Genomic_DNA"/>
</dbReference>
<dbReference type="Bgee" id="ENSLACG00000013441">
    <property type="expression patterns" value="Expressed in pectoral fin and 6 other cell types or tissues"/>
</dbReference>
<sequence length="523" mass="59218">MDVNALQKRLSEANQSHLLQFWDELNRDEQSELFQELQDMDFEAINAFFSKAMKASNCCSGQEKVDRRMEPVPRDVLGSVSRDRERLREWEQEGLFQISQNKVAVLLLAGGQGTRLGVSYPKGMYDVGLLSHKTLFHIQAQRILKLEVLAEEHYGTKCTIPWYIMTSGRTMESTEEFFTKHNYFGLKRDNVIFFQQGMLPALTFEGKIILEGKSKVSMAPDGNGGLYRALGAQKIVDDMERRGVEHIHVYCVDNILVKVADPVFIGFCVKKGGDCGAKVVEKTNPTEPVGVVCKVDGLYQVVEYSEITMATAQKRSADGRLLFSAGNIANHYFTQSFLKDVVTKYQENINLKKNNKKKNYISSLLDILSKPLLLLYDFFFFFFFFGLLFSRNFVVYEVLREDEFSPLKNADSQDGKDNPTTARHALMSMHHRWVLNAGGHFVDENGTRIPAIPSKVRNAGSAALIADVHQNLKDITDLPIKCEISPLVSYAGEGLEKFVNRREFRPPLIIDETGVHELVKNGL</sequence>
<comment type="subunit">
    <text evidence="5">Homodimer.</text>
</comment>
<evidence type="ECO:0000256" key="7">
    <source>
        <dbReference type="ARBA" id="ARBA00022490"/>
    </source>
</evidence>
<reference evidence="23" key="2">
    <citation type="submission" date="2025-08" db="UniProtKB">
        <authorList>
            <consortium name="Ensembl"/>
        </authorList>
    </citation>
    <scope>IDENTIFICATION</scope>
</reference>
<evidence type="ECO:0000256" key="5">
    <source>
        <dbReference type="ARBA" id="ARBA00011738"/>
    </source>
</evidence>
<evidence type="ECO:0000256" key="17">
    <source>
        <dbReference type="ARBA" id="ARBA00066493"/>
    </source>
</evidence>
<dbReference type="EMBL" id="AFYH01059262">
    <property type="status" value="NOT_ANNOTATED_CDS"/>
    <property type="molecule type" value="Genomic_DNA"/>
</dbReference>
<dbReference type="InterPro" id="IPR002618">
    <property type="entry name" value="UDPGP_fam"/>
</dbReference>
<keyword evidence="22" id="KW-0472">Membrane</keyword>
<dbReference type="EMBL" id="AFYH01059255">
    <property type="status" value="NOT_ANNOTATED_CDS"/>
    <property type="molecule type" value="Genomic_DNA"/>
</dbReference>
<evidence type="ECO:0000256" key="11">
    <source>
        <dbReference type="ARBA" id="ARBA00022859"/>
    </source>
</evidence>
<name>H3B049_LATCH</name>
<comment type="subcellular location">
    <subcellularLocation>
        <location evidence="1">Cytoplasm</location>
        <location evidence="1">Cytosol</location>
    </subcellularLocation>
</comment>
<dbReference type="InterPro" id="IPR039741">
    <property type="entry name" value="UDP-sugar_pyrophosphorylase"/>
</dbReference>
<dbReference type="GeneTree" id="ENSGT00940000153464"/>
<comment type="similarity">
    <text evidence="3">Belongs to the UDPGP type 1 family.</text>
</comment>
<dbReference type="GO" id="GO:0045087">
    <property type="term" value="P:innate immune response"/>
    <property type="evidence" value="ECO:0007669"/>
    <property type="project" value="UniProtKB-KW"/>
</dbReference>
<comment type="function">
    <text evidence="16">Isoform AGX2 has 8 times more activity towards glucosamine 1-phosphate (GlcNAc-1-P).</text>
</comment>
<dbReference type="Gene3D" id="2.10.10.100">
    <property type="match status" value="1"/>
</dbReference>
<reference evidence="24" key="1">
    <citation type="submission" date="2011-08" db="EMBL/GenBank/DDBJ databases">
        <title>The draft genome of Latimeria chalumnae.</title>
        <authorList>
            <person name="Di Palma F."/>
            <person name="Alfoldi J."/>
            <person name="Johnson J."/>
            <person name="Berlin A."/>
            <person name="Gnerre S."/>
            <person name="Jaffe D."/>
            <person name="MacCallum I."/>
            <person name="Young S."/>
            <person name="Walker B.J."/>
            <person name="Lander E."/>
            <person name="Lindblad-Toh K."/>
        </authorList>
    </citation>
    <scope>NUCLEOTIDE SEQUENCE [LARGE SCALE GENOMIC DNA]</scope>
    <source>
        <strain evidence="24">Wild caught</strain>
    </source>
</reference>
<evidence type="ECO:0000256" key="21">
    <source>
        <dbReference type="ARBA" id="ARBA00083103"/>
    </source>
</evidence>
<evidence type="ECO:0000256" key="6">
    <source>
        <dbReference type="ARBA" id="ARBA00012457"/>
    </source>
</evidence>
<evidence type="ECO:0000256" key="15">
    <source>
        <dbReference type="ARBA" id="ARBA00055754"/>
    </source>
</evidence>
<dbReference type="AlphaFoldDB" id="H3B049"/>
<reference evidence="23" key="3">
    <citation type="submission" date="2025-09" db="UniProtKB">
        <authorList>
            <consortium name="Ensembl"/>
        </authorList>
    </citation>
    <scope>IDENTIFICATION</scope>
</reference>
<dbReference type="EMBL" id="AFYH01059257">
    <property type="status" value="NOT_ANNOTATED_CDS"/>
    <property type="molecule type" value="Genomic_DNA"/>
</dbReference>
<evidence type="ECO:0000256" key="8">
    <source>
        <dbReference type="ARBA" id="ARBA00022588"/>
    </source>
</evidence>